<gene>
    <name evidence="2" type="ORF">FSP39_003416</name>
</gene>
<dbReference type="InterPro" id="IPR002999">
    <property type="entry name" value="Tudor"/>
</dbReference>
<dbReference type="Gene3D" id="2.30.30.140">
    <property type="match status" value="1"/>
</dbReference>
<name>A0AA88Y1V9_PINIB</name>
<proteinExistence type="predicted"/>
<dbReference type="PROSITE" id="PS50304">
    <property type="entry name" value="TUDOR"/>
    <property type="match status" value="1"/>
</dbReference>
<reference evidence="2" key="1">
    <citation type="submission" date="2019-08" db="EMBL/GenBank/DDBJ databases">
        <title>The improved chromosome-level genome for the pearl oyster Pinctada fucata martensii using PacBio sequencing and Hi-C.</title>
        <authorList>
            <person name="Zheng Z."/>
        </authorList>
    </citation>
    <scope>NUCLEOTIDE SEQUENCE</scope>
    <source>
        <strain evidence="2">ZZ-2019</strain>
        <tissue evidence="2">Adductor muscle</tissue>
    </source>
</reference>
<keyword evidence="3" id="KW-1185">Reference proteome</keyword>
<dbReference type="EMBL" id="VSWD01000007">
    <property type="protein sequence ID" value="KAK3096800.1"/>
    <property type="molecule type" value="Genomic_DNA"/>
</dbReference>
<sequence length="121" mass="13851">MMMLQERETRIGPTKGLGRCAARFDNEWFRAWIISDPREGFKVDVFYVDYGNMARVNKGETSLTLPDAWELPVNLYPFRLAENSDPVSKDMESKLVRLNVTRVGIDETGYLSEATLNEVLS</sequence>
<feature type="domain" description="Tudor" evidence="1">
    <location>
        <begin position="13"/>
        <end position="71"/>
    </location>
</feature>
<comment type="caution">
    <text evidence="2">The sequence shown here is derived from an EMBL/GenBank/DDBJ whole genome shotgun (WGS) entry which is preliminary data.</text>
</comment>
<evidence type="ECO:0000259" key="1">
    <source>
        <dbReference type="PROSITE" id="PS50304"/>
    </source>
</evidence>
<evidence type="ECO:0000313" key="3">
    <source>
        <dbReference type="Proteomes" id="UP001186944"/>
    </source>
</evidence>
<dbReference type="SUPFAM" id="SSF63748">
    <property type="entry name" value="Tudor/PWWP/MBT"/>
    <property type="match status" value="1"/>
</dbReference>
<dbReference type="CDD" id="cd20379">
    <property type="entry name" value="Tudor_dTUD-like"/>
    <property type="match status" value="1"/>
</dbReference>
<accession>A0AA88Y1V9</accession>
<protein>
    <recommendedName>
        <fullName evidence="1">Tudor domain-containing protein</fullName>
    </recommendedName>
</protein>
<dbReference type="Proteomes" id="UP001186944">
    <property type="component" value="Unassembled WGS sequence"/>
</dbReference>
<organism evidence="2 3">
    <name type="scientific">Pinctada imbricata</name>
    <name type="common">Atlantic pearl-oyster</name>
    <name type="synonym">Pinctada martensii</name>
    <dbReference type="NCBI Taxonomy" id="66713"/>
    <lineage>
        <taxon>Eukaryota</taxon>
        <taxon>Metazoa</taxon>
        <taxon>Spiralia</taxon>
        <taxon>Lophotrochozoa</taxon>
        <taxon>Mollusca</taxon>
        <taxon>Bivalvia</taxon>
        <taxon>Autobranchia</taxon>
        <taxon>Pteriomorphia</taxon>
        <taxon>Pterioida</taxon>
        <taxon>Pterioidea</taxon>
        <taxon>Pteriidae</taxon>
        <taxon>Pinctada</taxon>
    </lineage>
</organism>
<evidence type="ECO:0000313" key="2">
    <source>
        <dbReference type="EMBL" id="KAK3096800.1"/>
    </source>
</evidence>
<dbReference type="Pfam" id="PF00567">
    <property type="entry name" value="TUDOR"/>
    <property type="match status" value="1"/>
</dbReference>
<dbReference type="AlphaFoldDB" id="A0AA88Y1V9"/>